<dbReference type="EMBL" id="JAGVWD010000013">
    <property type="protein sequence ID" value="MBS3057187.1"/>
    <property type="molecule type" value="Genomic_DNA"/>
</dbReference>
<dbReference type="SUPFAM" id="SSF46950">
    <property type="entry name" value="Double-stranded DNA-binding domain"/>
    <property type="match status" value="1"/>
</dbReference>
<proteinExistence type="inferred from homology"/>
<dbReference type="InterPro" id="IPR002836">
    <property type="entry name" value="PDCD5-like"/>
</dbReference>
<reference evidence="2" key="2">
    <citation type="submission" date="2021-05" db="EMBL/GenBank/DDBJ databases">
        <title>Protein family content uncovers lineage relationships and bacterial pathway maintenance mechanisms in DPANN archaea.</title>
        <authorList>
            <person name="Castelle C.J."/>
            <person name="Meheust R."/>
            <person name="Jaffe A.L."/>
            <person name="Seitz K."/>
            <person name="Gong X."/>
            <person name="Baker B.J."/>
            <person name="Banfield J.F."/>
        </authorList>
    </citation>
    <scope>NUCLEOTIDE SEQUENCE</scope>
    <source>
        <strain evidence="2">RIFCSPHIGHO2_01_FULL_AR10_44_11</strain>
    </source>
</reference>
<dbReference type="PIRSF" id="PIRSF015730">
    <property type="entry name" value="TFAR19"/>
    <property type="match status" value="1"/>
</dbReference>
<reference evidence="2" key="1">
    <citation type="submission" date="2021-03" db="EMBL/GenBank/DDBJ databases">
        <authorList>
            <person name="Jaffe A."/>
        </authorList>
    </citation>
    <scope>NUCLEOTIDE SEQUENCE</scope>
    <source>
        <strain evidence="2">RIFCSPHIGHO2_01_FULL_AR10_44_11</strain>
    </source>
</reference>
<dbReference type="InterPro" id="IPR036883">
    <property type="entry name" value="PDCD5-like_sf"/>
</dbReference>
<dbReference type="Proteomes" id="UP000677687">
    <property type="component" value="Unassembled WGS sequence"/>
</dbReference>
<name>A0A8T4KSY7_9ARCH</name>
<organism evidence="2 3">
    <name type="scientific">Candidatus Iainarchaeum sp</name>
    <dbReference type="NCBI Taxonomy" id="3101447"/>
    <lineage>
        <taxon>Archaea</taxon>
        <taxon>Candidatus Iainarchaeota</taxon>
        <taxon>Candidatus Iainarchaeia</taxon>
        <taxon>Candidatus Iainarchaeales</taxon>
        <taxon>Candidatus Iainarchaeaceae</taxon>
        <taxon>Candidatus Iainarchaeum</taxon>
    </lineage>
</organism>
<evidence type="ECO:0000313" key="2">
    <source>
        <dbReference type="EMBL" id="MBS3057187.1"/>
    </source>
</evidence>
<accession>A0A8T4KSY7</accession>
<evidence type="ECO:0000256" key="1">
    <source>
        <dbReference type="ARBA" id="ARBA00010490"/>
    </source>
</evidence>
<comment type="similarity">
    <text evidence="1">Belongs to the PDCD5 family.</text>
</comment>
<evidence type="ECO:0000313" key="3">
    <source>
        <dbReference type="Proteomes" id="UP000677687"/>
    </source>
</evidence>
<evidence type="ECO:0008006" key="4">
    <source>
        <dbReference type="Google" id="ProtNLM"/>
    </source>
</evidence>
<sequence length="117" mass="13678">MEDLDIEELKRRKMEEMKQKFAGQEATEQHAAFAAQEQEAQLDAIMRKLLEPEAKARLANVRLVNKDLYFRAVQSVMYLAQQSGGKEKLNDYQVKRILERLSGAKREIRIVKKGKKW</sequence>
<protein>
    <recommendedName>
        <fullName evidence="4">DNA-binding protein</fullName>
    </recommendedName>
</protein>
<dbReference type="Pfam" id="PF01984">
    <property type="entry name" value="dsDNA_bind"/>
    <property type="match status" value="1"/>
</dbReference>
<dbReference type="GO" id="GO:0003677">
    <property type="term" value="F:DNA binding"/>
    <property type="evidence" value="ECO:0007669"/>
    <property type="project" value="InterPro"/>
</dbReference>
<comment type="caution">
    <text evidence="2">The sequence shown here is derived from an EMBL/GenBank/DDBJ whole genome shotgun (WGS) entry which is preliminary data.</text>
</comment>
<dbReference type="Gene3D" id="1.10.8.140">
    <property type="entry name" value="PDCD5-like"/>
    <property type="match status" value="1"/>
</dbReference>
<gene>
    <name evidence="2" type="ORF">J4415_01005</name>
</gene>
<dbReference type="AlphaFoldDB" id="A0A8T4KSY7"/>